<evidence type="ECO:0000256" key="1">
    <source>
        <dbReference type="SAM" id="MobiDB-lite"/>
    </source>
</evidence>
<feature type="signal peptide" evidence="2">
    <location>
        <begin position="1"/>
        <end position="25"/>
    </location>
</feature>
<reference evidence="3" key="1">
    <citation type="journal article" date="2017" name="Genome Biol. Evol.">
        <title>Divergence of the Venom Exogene Repertoire in Two Sister Species of Turriconus.</title>
        <authorList>
            <person name="Li Q."/>
            <person name="Barghi N."/>
            <person name="Lu A."/>
            <person name="Fedosov A.E."/>
            <person name="Bandyopadhyay P.K."/>
            <person name="Lluisma A.O."/>
            <person name="Concepcion G.P."/>
            <person name="Yandell M."/>
            <person name="Olivera B.M."/>
            <person name="Safavi-Hemami H."/>
        </authorList>
    </citation>
    <scope>NUCLEOTIDE SEQUENCE</scope>
    <source>
        <strain evidence="3">B4_Amz1ii</strain>
    </source>
</reference>
<feature type="compositionally biased region" description="Basic and acidic residues" evidence="1">
    <location>
        <begin position="71"/>
        <end position="103"/>
    </location>
</feature>
<feature type="region of interest" description="Disordered" evidence="1">
    <location>
        <begin position="27"/>
        <end position="46"/>
    </location>
</feature>
<accession>A0A291C1P3</accession>
<evidence type="ECO:0000256" key="2">
    <source>
        <dbReference type="SAM" id="SignalP"/>
    </source>
</evidence>
<feature type="region of interest" description="Disordered" evidence="1">
    <location>
        <begin position="51"/>
        <end position="103"/>
    </location>
</feature>
<dbReference type="AlphaFoldDB" id="A0A291C1P3"/>
<sequence length="103" mass="12102">MQSFTCWCLLVPLLLFLYLTQRSDTADHEGAATEVRSADHIPKHDVRQALKRRYDGRYGRKQHVSRSPESIAERVREQHREEVAEKRNEKAAEKKEELDELGR</sequence>
<reference evidence="3" key="2">
    <citation type="submission" date="2017-07" db="EMBL/GenBank/DDBJ databases">
        <authorList>
            <person name="Sun Z.S."/>
            <person name="Albrecht U."/>
            <person name="Echele G."/>
            <person name="Lee C.C."/>
        </authorList>
    </citation>
    <scope>NUCLEOTIDE SEQUENCE</scope>
    <source>
        <strain evidence="3">B4_Amz1ii</strain>
    </source>
</reference>
<protein>
    <submittedName>
        <fullName evidence="3">Conotoxin</fullName>
    </submittedName>
</protein>
<feature type="chain" id="PRO_5013149297" evidence="2">
    <location>
        <begin position="26"/>
        <end position="103"/>
    </location>
</feature>
<dbReference type="EMBL" id="MF576549">
    <property type="protein sequence ID" value="ATF27383.1"/>
    <property type="molecule type" value="mRNA"/>
</dbReference>
<evidence type="ECO:0000313" key="3">
    <source>
        <dbReference type="EMBL" id="ATF27383.1"/>
    </source>
</evidence>
<proteinExistence type="evidence at transcript level"/>
<keyword evidence="2" id="KW-0732">Signal</keyword>
<name>A0A291C1P3_9COND</name>
<organism evidence="3">
    <name type="scientific">Conus andremenezi</name>
    <dbReference type="NCBI Taxonomy" id="1077466"/>
    <lineage>
        <taxon>Eukaryota</taxon>
        <taxon>Metazoa</taxon>
        <taxon>Spiralia</taxon>
        <taxon>Lophotrochozoa</taxon>
        <taxon>Mollusca</taxon>
        <taxon>Gastropoda</taxon>
        <taxon>Caenogastropoda</taxon>
        <taxon>Neogastropoda</taxon>
        <taxon>Conoidea</taxon>
        <taxon>Conidae</taxon>
        <taxon>Conus</taxon>
        <taxon>Turriconus</taxon>
    </lineage>
</organism>